<keyword evidence="5" id="KW-1185">Reference proteome</keyword>
<keyword evidence="3" id="KW-0203">Cytokinin biosynthesis</keyword>
<keyword evidence="3" id="KW-0378">Hydrolase</keyword>
<organism evidence="4 5">
    <name type="scientific">Mesonia sediminis</name>
    <dbReference type="NCBI Taxonomy" id="1703946"/>
    <lineage>
        <taxon>Bacteria</taxon>
        <taxon>Pseudomonadati</taxon>
        <taxon>Bacteroidota</taxon>
        <taxon>Flavobacteriia</taxon>
        <taxon>Flavobacteriales</taxon>
        <taxon>Flavobacteriaceae</taxon>
        <taxon>Mesonia</taxon>
    </lineage>
</organism>
<comment type="similarity">
    <text evidence="2 3">Belongs to the LOG family.</text>
</comment>
<evidence type="ECO:0000256" key="3">
    <source>
        <dbReference type="RuleBase" id="RU363015"/>
    </source>
</evidence>
<evidence type="ECO:0000313" key="4">
    <source>
        <dbReference type="EMBL" id="MFD2697295.1"/>
    </source>
</evidence>
<comment type="caution">
    <text evidence="4">The sequence shown here is derived from an EMBL/GenBank/DDBJ whole genome shotgun (WGS) entry which is preliminary data.</text>
</comment>
<dbReference type="InterPro" id="IPR031100">
    <property type="entry name" value="LOG_fam"/>
</dbReference>
<gene>
    <name evidence="4" type="ORF">ACFSQ0_04765</name>
</gene>
<sequence>MIKNYSSNKLKSIAVFCGSNTGSNEKIIKQSYALGVHLAQNDIKLVFGGSKLGLMGQVANGALDHGGLVYGVIPQFLKSKEIVHTQLTNLVTTKDMHERKLKMQEMSDGFIMLPGGFGTLEEFFEILTWAQLGLHHKPIGILNSEGYFDDLLKMIKAMVESGFLKQENLNLIVVSKNESSLLEKMHLFVPPNKPKWITKNQT</sequence>
<evidence type="ECO:0000256" key="2">
    <source>
        <dbReference type="ARBA" id="ARBA00006763"/>
    </source>
</evidence>
<dbReference type="NCBIfam" id="TIGR00730">
    <property type="entry name" value="Rossman fold protein, TIGR00730 family"/>
    <property type="match status" value="1"/>
</dbReference>
<dbReference type="Gene3D" id="3.40.50.450">
    <property type="match status" value="1"/>
</dbReference>
<proteinExistence type="inferred from homology"/>
<protein>
    <recommendedName>
        <fullName evidence="3">Cytokinin riboside 5'-monophosphate phosphoribohydrolase</fullName>
        <ecNumber evidence="3">3.2.2.n1</ecNumber>
    </recommendedName>
</protein>
<dbReference type="RefSeq" id="WP_379044888.1">
    <property type="nucleotide sequence ID" value="NZ_JBHULZ010000023.1"/>
</dbReference>
<reference evidence="5" key="1">
    <citation type="journal article" date="2019" name="Int. J. Syst. Evol. Microbiol.">
        <title>The Global Catalogue of Microorganisms (GCM) 10K type strain sequencing project: providing services to taxonomists for standard genome sequencing and annotation.</title>
        <authorList>
            <consortium name="The Broad Institute Genomics Platform"/>
            <consortium name="The Broad Institute Genome Sequencing Center for Infectious Disease"/>
            <person name="Wu L."/>
            <person name="Ma J."/>
        </authorList>
    </citation>
    <scope>NUCLEOTIDE SEQUENCE [LARGE SCALE GENOMIC DNA]</scope>
    <source>
        <strain evidence="5">KCTC 42255</strain>
    </source>
</reference>
<dbReference type="SUPFAM" id="SSF102405">
    <property type="entry name" value="MCP/YpsA-like"/>
    <property type="match status" value="1"/>
</dbReference>
<dbReference type="InterPro" id="IPR005269">
    <property type="entry name" value="LOG"/>
</dbReference>
<comment type="catalytic activity">
    <reaction evidence="1">
        <text>AMP + H2O = D-ribose 5-phosphate + adenine</text>
        <dbReference type="Rhea" id="RHEA:20129"/>
        <dbReference type="ChEBI" id="CHEBI:15377"/>
        <dbReference type="ChEBI" id="CHEBI:16708"/>
        <dbReference type="ChEBI" id="CHEBI:78346"/>
        <dbReference type="ChEBI" id="CHEBI:456215"/>
        <dbReference type="EC" id="3.2.2.4"/>
    </reaction>
</comment>
<dbReference type="Pfam" id="PF03641">
    <property type="entry name" value="Lysine_decarbox"/>
    <property type="match status" value="1"/>
</dbReference>
<dbReference type="PANTHER" id="PTHR31223:SF70">
    <property type="entry name" value="LOG FAMILY PROTEIN YJL055W"/>
    <property type="match status" value="1"/>
</dbReference>
<dbReference type="EMBL" id="JBHULZ010000023">
    <property type="protein sequence ID" value="MFD2697295.1"/>
    <property type="molecule type" value="Genomic_DNA"/>
</dbReference>
<dbReference type="Proteomes" id="UP001597357">
    <property type="component" value="Unassembled WGS sequence"/>
</dbReference>
<evidence type="ECO:0000313" key="5">
    <source>
        <dbReference type="Proteomes" id="UP001597357"/>
    </source>
</evidence>
<evidence type="ECO:0000256" key="1">
    <source>
        <dbReference type="ARBA" id="ARBA00000274"/>
    </source>
</evidence>
<dbReference type="PANTHER" id="PTHR31223">
    <property type="entry name" value="LOG FAMILY PROTEIN YJL055W"/>
    <property type="match status" value="1"/>
</dbReference>
<accession>A0ABW5SFD0</accession>
<name>A0ABW5SFD0_9FLAO</name>
<dbReference type="EC" id="3.2.2.n1" evidence="3"/>